<sequence length="111" mass="12550">MFPSLRLLLAFVLLLGLGTVTASAQIDDRTSARRDARKAVRDARKYPVSDDLKQAHLAVNKHALRPGESGDRLRNPKDERSRYRFDNTGTARVSDPSYQSARRKKKTQPTE</sequence>
<dbReference type="Proteomes" id="UP000326380">
    <property type="component" value="Unassembled WGS sequence"/>
</dbReference>
<organism evidence="3 4">
    <name type="scientific">Hymenobacter busanensis</name>
    <dbReference type="NCBI Taxonomy" id="2607656"/>
    <lineage>
        <taxon>Bacteria</taxon>
        <taxon>Pseudomonadati</taxon>
        <taxon>Bacteroidota</taxon>
        <taxon>Cytophagia</taxon>
        <taxon>Cytophagales</taxon>
        <taxon>Hymenobacteraceae</taxon>
        <taxon>Hymenobacter</taxon>
    </lineage>
</organism>
<keyword evidence="2" id="KW-0732">Signal</keyword>
<evidence type="ECO:0000256" key="1">
    <source>
        <dbReference type="SAM" id="MobiDB-lite"/>
    </source>
</evidence>
<name>A0A7L4ZX69_9BACT</name>
<feature type="region of interest" description="Disordered" evidence="1">
    <location>
        <begin position="25"/>
        <end position="111"/>
    </location>
</feature>
<dbReference type="RefSeq" id="WP_151078639.1">
    <property type="nucleotide sequence ID" value="NZ_CP047647.1"/>
</dbReference>
<dbReference type="AlphaFoldDB" id="A0A7L4ZX69"/>
<evidence type="ECO:0000313" key="4">
    <source>
        <dbReference type="Proteomes" id="UP000326380"/>
    </source>
</evidence>
<reference evidence="3 4" key="1">
    <citation type="submission" date="2019-09" db="EMBL/GenBank/DDBJ databases">
        <title>Genome sequence of Hymenobacter sp. M3.</title>
        <authorList>
            <person name="Srinivasan S."/>
        </authorList>
    </citation>
    <scope>NUCLEOTIDE SEQUENCE [LARGE SCALE GENOMIC DNA]</scope>
    <source>
        <strain evidence="3 4">M3</strain>
    </source>
</reference>
<evidence type="ECO:0000256" key="2">
    <source>
        <dbReference type="SAM" id="SignalP"/>
    </source>
</evidence>
<gene>
    <name evidence="3" type="ORF">F0P96_09585</name>
</gene>
<comment type="caution">
    <text evidence="3">The sequence shown here is derived from an EMBL/GenBank/DDBJ whole genome shotgun (WGS) entry which is preliminary data.</text>
</comment>
<evidence type="ECO:0000313" key="3">
    <source>
        <dbReference type="EMBL" id="KAA9333219.1"/>
    </source>
</evidence>
<proteinExistence type="predicted"/>
<feature type="compositionally biased region" description="Basic and acidic residues" evidence="1">
    <location>
        <begin position="68"/>
        <end position="85"/>
    </location>
</feature>
<feature type="compositionally biased region" description="Basic and acidic residues" evidence="1">
    <location>
        <begin position="26"/>
        <end position="54"/>
    </location>
</feature>
<protein>
    <submittedName>
        <fullName evidence="3">Uncharacterized protein</fullName>
    </submittedName>
</protein>
<keyword evidence="4" id="KW-1185">Reference proteome</keyword>
<feature type="chain" id="PRO_5043344134" evidence="2">
    <location>
        <begin position="25"/>
        <end position="111"/>
    </location>
</feature>
<accession>A0A7L4ZX69</accession>
<feature type="signal peptide" evidence="2">
    <location>
        <begin position="1"/>
        <end position="24"/>
    </location>
</feature>
<feature type="compositionally biased region" description="Polar residues" evidence="1">
    <location>
        <begin position="87"/>
        <end position="100"/>
    </location>
</feature>
<feature type="compositionally biased region" description="Basic residues" evidence="1">
    <location>
        <begin position="101"/>
        <end position="111"/>
    </location>
</feature>
<dbReference type="EMBL" id="VTWU01000003">
    <property type="protein sequence ID" value="KAA9333219.1"/>
    <property type="molecule type" value="Genomic_DNA"/>
</dbReference>